<evidence type="ECO:0000256" key="4">
    <source>
        <dbReference type="ARBA" id="ARBA00022448"/>
    </source>
</evidence>
<dbReference type="GO" id="GO:0005789">
    <property type="term" value="C:endoplasmic reticulum membrane"/>
    <property type="evidence" value="ECO:0007669"/>
    <property type="project" value="UniProtKB-SubCell"/>
</dbReference>
<evidence type="ECO:0000256" key="5">
    <source>
        <dbReference type="ARBA" id="ARBA00022692"/>
    </source>
</evidence>
<keyword evidence="6" id="KW-0256">Endoplasmic reticulum</keyword>
<keyword evidence="7" id="KW-0931">ER-Golgi transport</keyword>
<evidence type="ECO:0000256" key="13">
    <source>
        <dbReference type="SAM" id="Phobius"/>
    </source>
</evidence>
<keyword evidence="8" id="KW-0653">Protein transport</keyword>
<dbReference type="InterPro" id="IPR019150">
    <property type="entry name" value="Vesicle_transport_protein_Use1"/>
</dbReference>
<evidence type="ECO:0000256" key="7">
    <source>
        <dbReference type="ARBA" id="ARBA00022892"/>
    </source>
</evidence>
<sequence>MVAKKSRAEINFIRLLDATTNAISNENTKESFGNKLKKYIEALEDFHFEMKNSPNPPSNQALEGYTKKLKVRRGLIISDEMPSVEEKNAALDCVSHGEASIGEGTTLKILRQRLKTDCNRKMKEKLLEKDEKGGQVVEDERKKLLGRSNADEKTKTSSKKLLEIQRQKEVETISNISGLIREMKDQALMSNKFINADIKNLDSCNDFADENAIQLSTHMMRLKGHNSSFWRLSRWFFLISAFMFFLGIVYIINLFPKRIYQKEL</sequence>
<accession>A0AA88I1J9</accession>
<evidence type="ECO:0000256" key="11">
    <source>
        <dbReference type="ARBA" id="ARBA00032711"/>
    </source>
</evidence>
<feature type="region of interest" description="Disordered" evidence="12">
    <location>
        <begin position="138"/>
        <end position="158"/>
    </location>
</feature>
<dbReference type="GO" id="GO:0031201">
    <property type="term" value="C:SNARE complex"/>
    <property type="evidence" value="ECO:0007669"/>
    <property type="project" value="TreeGrafter"/>
</dbReference>
<evidence type="ECO:0000256" key="1">
    <source>
        <dbReference type="ARBA" id="ARBA00004163"/>
    </source>
</evidence>
<protein>
    <recommendedName>
        <fullName evidence="3">Vesicle transport protein USE1</fullName>
    </recommendedName>
    <alternativeName>
        <fullName evidence="11">USE1-like protein</fullName>
    </alternativeName>
</protein>
<comment type="subcellular location">
    <subcellularLocation>
        <location evidence="1">Endoplasmic reticulum membrane</location>
        <topology evidence="1">Single-pass type IV membrane protein</topology>
    </subcellularLocation>
</comment>
<evidence type="ECO:0000256" key="10">
    <source>
        <dbReference type="ARBA" id="ARBA00023136"/>
    </source>
</evidence>
<proteinExistence type="inferred from homology"/>
<evidence type="ECO:0000313" key="14">
    <source>
        <dbReference type="EMBL" id="KAK2722170.1"/>
    </source>
</evidence>
<evidence type="ECO:0000256" key="6">
    <source>
        <dbReference type="ARBA" id="ARBA00022824"/>
    </source>
</evidence>
<reference evidence="14" key="1">
    <citation type="submission" date="2023-07" db="EMBL/GenBank/DDBJ databases">
        <title>Chromosome-level genome assembly of Artemia franciscana.</title>
        <authorList>
            <person name="Jo E."/>
        </authorList>
    </citation>
    <scope>NUCLEOTIDE SEQUENCE</scope>
    <source>
        <tissue evidence="14">Whole body</tissue>
    </source>
</reference>
<dbReference type="EMBL" id="JAVRJZ010000005">
    <property type="protein sequence ID" value="KAK2722170.1"/>
    <property type="molecule type" value="Genomic_DNA"/>
</dbReference>
<dbReference type="AlphaFoldDB" id="A0AA88I1J9"/>
<evidence type="ECO:0000313" key="15">
    <source>
        <dbReference type="Proteomes" id="UP001187531"/>
    </source>
</evidence>
<dbReference type="Proteomes" id="UP001187531">
    <property type="component" value="Unassembled WGS sequence"/>
</dbReference>
<evidence type="ECO:0000256" key="8">
    <source>
        <dbReference type="ARBA" id="ARBA00022927"/>
    </source>
</evidence>
<dbReference type="GO" id="GO:0005484">
    <property type="term" value="F:SNAP receptor activity"/>
    <property type="evidence" value="ECO:0007669"/>
    <property type="project" value="TreeGrafter"/>
</dbReference>
<comment type="similarity">
    <text evidence="2">Belongs to the USE1 family.</text>
</comment>
<evidence type="ECO:0000256" key="12">
    <source>
        <dbReference type="SAM" id="MobiDB-lite"/>
    </source>
</evidence>
<gene>
    <name evidence="14" type="ORF">QYM36_002652</name>
</gene>
<keyword evidence="4" id="KW-0813">Transport</keyword>
<comment type="caution">
    <text evidence="14">The sequence shown here is derived from an EMBL/GenBank/DDBJ whole genome shotgun (WGS) entry which is preliminary data.</text>
</comment>
<keyword evidence="15" id="KW-1185">Reference proteome</keyword>
<dbReference type="PANTHER" id="PTHR13050">
    <property type="entry name" value="USE1-LIKE PROTEIN"/>
    <property type="match status" value="1"/>
</dbReference>
<evidence type="ECO:0000256" key="2">
    <source>
        <dbReference type="ARBA" id="ARBA00007891"/>
    </source>
</evidence>
<evidence type="ECO:0000256" key="3">
    <source>
        <dbReference type="ARBA" id="ARBA00015843"/>
    </source>
</evidence>
<keyword evidence="10 13" id="KW-0472">Membrane</keyword>
<feature type="transmembrane region" description="Helical" evidence="13">
    <location>
        <begin position="235"/>
        <end position="255"/>
    </location>
</feature>
<dbReference type="PANTHER" id="PTHR13050:SF7">
    <property type="entry name" value="VESICLE TRANSPORT PROTEIN USE1"/>
    <property type="match status" value="1"/>
</dbReference>
<organism evidence="14 15">
    <name type="scientific">Artemia franciscana</name>
    <name type="common">Brine shrimp</name>
    <name type="synonym">Artemia sanfranciscana</name>
    <dbReference type="NCBI Taxonomy" id="6661"/>
    <lineage>
        <taxon>Eukaryota</taxon>
        <taxon>Metazoa</taxon>
        <taxon>Ecdysozoa</taxon>
        <taxon>Arthropoda</taxon>
        <taxon>Crustacea</taxon>
        <taxon>Branchiopoda</taxon>
        <taxon>Anostraca</taxon>
        <taxon>Artemiidae</taxon>
        <taxon>Artemia</taxon>
    </lineage>
</organism>
<name>A0AA88I1J9_ARTSF</name>
<dbReference type="Pfam" id="PF09753">
    <property type="entry name" value="Use1"/>
    <property type="match status" value="1"/>
</dbReference>
<keyword evidence="9 13" id="KW-1133">Transmembrane helix</keyword>
<keyword evidence="5 13" id="KW-0812">Transmembrane</keyword>
<dbReference type="GO" id="GO:0015031">
    <property type="term" value="P:protein transport"/>
    <property type="evidence" value="ECO:0007669"/>
    <property type="project" value="UniProtKB-KW"/>
</dbReference>
<dbReference type="GO" id="GO:0006890">
    <property type="term" value="P:retrograde vesicle-mediated transport, Golgi to endoplasmic reticulum"/>
    <property type="evidence" value="ECO:0007669"/>
    <property type="project" value="TreeGrafter"/>
</dbReference>
<evidence type="ECO:0000256" key="9">
    <source>
        <dbReference type="ARBA" id="ARBA00022989"/>
    </source>
</evidence>